<name>A0AAD3Y8G0_NEPGR</name>
<feature type="compositionally biased region" description="Polar residues" evidence="1">
    <location>
        <begin position="72"/>
        <end position="81"/>
    </location>
</feature>
<dbReference type="Proteomes" id="UP001279734">
    <property type="component" value="Unassembled WGS sequence"/>
</dbReference>
<sequence>MAEDRCQDSSQSSATASGSDNDRWSFTSDALDHCFLVSEISQHSAGHGEERRESLSGPDLNPPPDSDKAATVLNSNNNNSSRKVEKKLKTAKDGDPDLML</sequence>
<feature type="region of interest" description="Disordered" evidence="1">
    <location>
        <begin position="42"/>
        <end position="100"/>
    </location>
</feature>
<keyword evidence="3" id="KW-1185">Reference proteome</keyword>
<evidence type="ECO:0000256" key="1">
    <source>
        <dbReference type="SAM" id="MobiDB-lite"/>
    </source>
</evidence>
<feature type="compositionally biased region" description="Low complexity" evidence="1">
    <location>
        <begin position="8"/>
        <end position="19"/>
    </location>
</feature>
<accession>A0AAD3Y8G0</accession>
<gene>
    <name evidence="2" type="ORF">Nepgr_033524</name>
</gene>
<proteinExistence type="predicted"/>
<protein>
    <submittedName>
        <fullName evidence="2">Uncharacterized protein</fullName>
    </submittedName>
</protein>
<evidence type="ECO:0000313" key="2">
    <source>
        <dbReference type="EMBL" id="GMH31680.1"/>
    </source>
</evidence>
<feature type="compositionally biased region" description="Basic and acidic residues" evidence="1">
    <location>
        <begin position="87"/>
        <end position="100"/>
    </location>
</feature>
<dbReference type="AlphaFoldDB" id="A0AAD3Y8G0"/>
<feature type="region of interest" description="Disordered" evidence="1">
    <location>
        <begin position="1"/>
        <end position="23"/>
    </location>
</feature>
<comment type="caution">
    <text evidence="2">The sequence shown here is derived from an EMBL/GenBank/DDBJ whole genome shotgun (WGS) entry which is preliminary data.</text>
</comment>
<dbReference type="EMBL" id="BSYO01000040">
    <property type="protein sequence ID" value="GMH31680.1"/>
    <property type="molecule type" value="Genomic_DNA"/>
</dbReference>
<organism evidence="2 3">
    <name type="scientific">Nepenthes gracilis</name>
    <name type="common">Slender pitcher plant</name>
    <dbReference type="NCBI Taxonomy" id="150966"/>
    <lineage>
        <taxon>Eukaryota</taxon>
        <taxon>Viridiplantae</taxon>
        <taxon>Streptophyta</taxon>
        <taxon>Embryophyta</taxon>
        <taxon>Tracheophyta</taxon>
        <taxon>Spermatophyta</taxon>
        <taxon>Magnoliopsida</taxon>
        <taxon>eudicotyledons</taxon>
        <taxon>Gunneridae</taxon>
        <taxon>Pentapetalae</taxon>
        <taxon>Caryophyllales</taxon>
        <taxon>Nepenthaceae</taxon>
        <taxon>Nepenthes</taxon>
    </lineage>
</organism>
<reference evidence="2" key="1">
    <citation type="submission" date="2023-05" db="EMBL/GenBank/DDBJ databases">
        <title>Nepenthes gracilis genome sequencing.</title>
        <authorList>
            <person name="Fukushima K."/>
        </authorList>
    </citation>
    <scope>NUCLEOTIDE SEQUENCE</scope>
    <source>
        <strain evidence="2">SING2019-196</strain>
    </source>
</reference>
<evidence type="ECO:0000313" key="3">
    <source>
        <dbReference type="Proteomes" id="UP001279734"/>
    </source>
</evidence>